<dbReference type="PANTHER" id="PTHR31635:SF196">
    <property type="entry name" value="REVERSE TRANSCRIPTASE DOMAIN-CONTAINING PROTEIN-RELATED"/>
    <property type="match status" value="1"/>
</dbReference>
<dbReference type="InterPro" id="IPR043502">
    <property type="entry name" value="DNA/RNA_pol_sf"/>
</dbReference>
<feature type="transmembrane region" description="Helical" evidence="2">
    <location>
        <begin position="1157"/>
        <end position="1185"/>
    </location>
</feature>
<dbReference type="PROSITE" id="PS50878">
    <property type="entry name" value="RT_POL"/>
    <property type="match status" value="1"/>
</dbReference>
<gene>
    <name evidence="5" type="ORF">KFK09_009452</name>
</gene>
<dbReference type="Pfam" id="PF14111">
    <property type="entry name" value="DUF4283"/>
    <property type="match status" value="1"/>
</dbReference>
<keyword evidence="1" id="KW-0863">Zinc-finger</keyword>
<dbReference type="InterPro" id="IPR025558">
    <property type="entry name" value="DUF4283"/>
</dbReference>
<keyword evidence="2" id="KW-0812">Transmembrane</keyword>
<proteinExistence type="predicted"/>
<evidence type="ECO:0000256" key="2">
    <source>
        <dbReference type="SAM" id="Phobius"/>
    </source>
</evidence>
<dbReference type="InterPro" id="IPR000477">
    <property type="entry name" value="RT_dom"/>
</dbReference>
<keyword evidence="1" id="KW-0479">Metal-binding</keyword>
<dbReference type="Gene3D" id="3.60.10.10">
    <property type="entry name" value="Endonuclease/exonuclease/phosphatase"/>
    <property type="match status" value="1"/>
</dbReference>
<dbReference type="PANTHER" id="PTHR31635">
    <property type="entry name" value="REVERSE TRANSCRIPTASE DOMAIN-CONTAINING PROTEIN-RELATED"/>
    <property type="match status" value="1"/>
</dbReference>
<dbReference type="InterPro" id="IPR001878">
    <property type="entry name" value="Znf_CCHC"/>
</dbReference>
<dbReference type="InterPro" id="IPR025836">
    <property type="entry name" value="Zn_knuckle_CX2CX4HX4C"/>
</dbReference>
<sequence length="1295" mass="147155">MDGRRPSSVTVGIGIDKGRGSILSMAVDSRRSSFALTDGKIVNVDSLDQDLGGIIRKKSGEVGFKRPNGPLLIKENFMGLSKKGLFIEGHGINTNACNSVNKGVQFLSRPNYVGTNLVDKVSDGMPIKKLDGVDENPWKRRPYIMLDFKEDDMVFLEDGKSVKLIEEMEVSNSHKLRNSLVIKVFGKEVPPHVVAWEIRRQWKLFGNFHFTTLGKGWFLCSFESNEMMDGVLSGGPWFVNGYIVEMEKWSLEFSTLSLKGVWVESISGKLFQIFEYEKVSTLCYGCGMVGHLEADCKIKVAGNSSREMNEGELREAKEMEKVHEEVTDPSYGPWIMWMKSNGIHDDMAWKVTQNVDALDKVEVVAKVNHLEEGEIPGEEEAIVPGRDSVSMNIFAMKIVDSIEAPPEIDGKFSSDNTPFIPVNLNKFDVLEGVEDDGIGVVFIKSNTGGCGNFIREGVPPIAGSPDGDGSIKGCEGSKCVVRIEKEVVSSGELVKCKLAKELRELGSIKSSSRGRFVDGGMKKRVGGSSPIRLIETNISSMDKDSFVRMMGLCWDYFLLPSEGLSGGIMVLWRSDLASFLVLKTSDQCVIGDLNVFNRGVWMISTVYASKETLKRRYLWEYVQEVSHRDIPSIVGGDFNCILAQEDKKGGRRFKFTQGPLDMARLKNFSLEKDKLKAEILNLQEEEARNDWLTEEKLWVLKAKVKELNVVLHNLNTWWKQRAKAKWIKDGDANNKFFHSIANSRRNVNWISRVKNSNGVLTDDPKEVEEVFNKFFQNKWKSRNYCFAGWPKLWLILQDSDKTLLVNDLAEAEIKDVILNLGTNRAPGYDGITYSFYKSFWNIIKEDVVRAVQLFFLTGFMSKEWKDTLVVLIPKTSNPSIPSAYRPISLCNSIFKIVAKVLLNRMLGVLPRIISEEQAAFVKGRSISDHLLLAQEVFKKLRFSKACNGFLAIKVDMEQAYDSMCWSTLEKMMIKLEFPTRFVHLVMECIIDPRYSIMINGYNSSWIEGKSGFRQGCPLSPFLFILCSQLLSNTFYSRGNDVGIRISSNTQKISHLLFADDILLFMEAKVNLMKKVREIMENYCKWNGQNINYHKSSLVCGSSVDRRRRVQISRFMGIKLVDEFEYLGIKLALRRLRKVDFQVLLDKSSKKINAWGNIYVSLASILVLVKLVYLSLPVFILTHFLIPMKTLLEFEKICRDFIWNKCDVKRGVHYMAWEQICKPKLFGGWDVHSAVARRNAMRAKFAWKLIDKPDSLLSKHLNAKYGVNWWNYGLHKNSSSTWKIMVSGWSALRDHV</sequence>
<feature type="domain" description="Reverse transcriptase" evidence="4">
    <location>
        <begin position="853"/>
        <end position="1130"/>
    </location>
</feature>
<keyword evidence="2" id="KW-1133">Transmembrane helix</keyword>
<evidence type="ECO:0000256" key="1">
    <source>
        <dbReference type="PROSITE-ProRule" id="PRU00047"/>
    </source>
</evidence>
<evidence type="ECO:0000259" key="3">
    <source>
        <dbReference type="PROSITE" id="PS50158"/>
    </source>
</evidence>
<dbReference type="GO" id="GO:0008270">
    <property type="term" value="F:zinc ion binding"/>
    <property type="evidence" value="ECO:0007669"/>
    <property type="project" value="UniProtKB-KW"/>
</dbReference>
<keyword evidence="6" id="KW-1185">Reference proteome</keyword>
<comment type="caution">
    <text evidence="5">The sequence shown here is derived from an EMBL/GenBank/DDBJ whole genome shotgun (WGS) entry which is preliminary data.</text>
</comment>
<name>A0A8T3BJD6_DENNO</name>
<dbReference type="InterPro" id="IPR036691">
    <property type="entry name" value="Endo/exonu/phosph_ase_sf"/>
</dbReference>
<evidence type="ECO:0000313" key="6">
    <source>
        <dbReference type="Proteomes" id="UP000829196"/>
    </source>
</evidence>
<evidence type="ECO:0000259" key="4">
    <source>
        <dbReference type="PROSITE" id="PS50878"/>
    </source>
</evidence>
<protein>
    <submittedName>
        <fullName evidence="5">Uncharacterized protein</fullName>
    </submittedName>
</protein>
<dbReference type="GO" id="GO:0003676">
    <property type="term" value="F:nucleic acid binding"/>
    <property type="evidence" value="ECO:0007669"/>
    <property type="project" value="InterPro"/>
</dbReference>
<organism evidence="5 6">
    <name type="scientific">Dendrobium nobile</name>
    <name type="common">Orchid</name>
    <dbReference type="NCBI Taxonomy" id="94219"/>
    <lineage>
        <taxon>Eukaryota</taxon>
        <taxon>Viridiplantae</taxon>
        <taxon>Streptophyta</taxon>
        <taxon>Embryophyta</taxon>
        <taxon>Tracheophyta</taxon>
        <taxon>Spermatophyta</taxon>
        <taxon>Magnoliopsida</taxon>
        <taxon>Liliopsida</taxon>
        <taxon>Asparagales</taxon>
        <taxon>Orchidaceae</taxon>
        <taxon>Epidendroideae</taxon>
        <taxon>Malaxideae</taxon>
        <taxon>Dendrobiinae</taxon>
        <taxon>Dendrobium</taxon>
    </lineage>
</organism>
<accession>A0A8T3BJD6</accession>
<evidence type="ECO:0000313" key="5">
    <source>
        <dbReference type="EMBL" id="KAI0513431.1"/>
    </source>
</evidence>
<dbReference type="Pfam" id="PF00078">
    <property type="entry name" value="RVT_1"/>
    <property type="match status" value="1"/>
</dbReference>
<dbReference type="Proteomes" id="UP000829196">
    <property type="component" value="Unassembled WGS sequence"/>
</dbReference>
<dbReference type="Pfam" id="PF14392">
    <property type="entry name" value="zf-CCHC_4"/>
    <property type="match status" value="1"/>
</dbReference>
<keyword evidence="1" id="KW-0862">Zinc</keyword>
<keyword evidence="2" id="KW-0472">Membrane</keyword>
<dbReference type="OrthoDB" id="445826at2759"/>
<dbReference type="CDD" id="cd01650">
    <property type="entry name" value="RT_nLTR_like"/>
    <property type="match status" value="1"/>
</dbReference>
<dbReference type="SMR" id="A0A8T3BJD6"/>
<dbReference type="SUPFAM" id="SSF56219">
    <property type="entry name" value="DNase I-like"/>
    <property type="match status" value="1"/>
</dbReference>
<dbReference type="SUPFAM" id="SSF56672">
    <property type="entry name" value="DNA/RNA polymerases"/>
    <property type="match status" value="1"/>
</dbReference>
<feature type="domain" description="CCHC-type" evidence="3">
    <location>
        <begin position="283"/>
        <end position="297"/>
    </location>
</feature>
<reference evidence="5" key="1">
    <citation type="journal article" date="2022" name="Front. Genet.">
        <title>Chromosome-Scale Assembly of the Dendrobium nobile Genome Provides Insights Into the Molecular Mechanism of the Biosynthesis of the Medicinal Active Ingredient of Dendrobium.</title>
        <authorList>
            <person name="Xu Q."/>
            <person name="Niu S.-C."/>
            <person name="Li K.-L."/>
            <person name="Zheng P.-J."/>
            <person name="Zhang X.-J."/>
            <person name="Jia Y."/>
            <person name="Liu Y."/>
            <person name="Niu Y.-X."/>
            <person name="Yu L.-H."/>
            <person name="Chen D.-F."/>
            <person name="Zhang G.-Q."/>
        </authorList>
    </citation>
    <scope>NUCLEOTIDE SEQUENCE</scope>
    <source>
        <tissue evidence="5">Leaf</tissue>
    </source>
</reference>
<dbReference type="PROSITE" id="PS50158">
    <property type="entry name" value="ZF_CCHC"/>
    <property type="match status" value="1"/>
</dbReference>
<dbReference type="EMBL" id="JAGYWB010000008">
    <property type="protein sequence ID" value="KAI0513431.1"/>
    <property type="molecule type" value="Genomic_DNA"/>
</dbReference>